<dbReference type="InterPro" id="IPR004381">
    <property type="entry name" value="Glycerate_kinase"/>
</dbReference>
<dbReference type="InterPro" id="IPR036129">
    <property type="entry name" value="Glycerate_kinase_sf"/>
</dbReference>
<name>A0A6M1L4T5_9ACTN</name>
<dbReference type="Gene3D" id="3.40.50.10350">
    <property type="entry name" value="Glycerate kinase, domain 1"/>
    <property type="match status" value="1"/>
</dbReference>
<dbReference type="SUPFAM" id="SSF110738">
    <property type="entry name" value="Glycerate kinase I"/>
    <property type="match status" value="1"/>
</dbReference>
<comment type="caution">
    <text evidence="5">The sequence shown here is derived from an EMBL/GenBank/DDBJ whole genome shotgun (WGS) entry which is preliminary data.</text>
</comment>
<dbReference type="PANTHER" id="PTHR21599:SF0">
    <property type="entry name" value="GLYCERATE KINASE"/>
    <property type="match status" value="1"/>
</dbReference>
<dbReference type="GO" id="GO:0031388">
    <property type="term" value="P:organic acid phosphorylation"/>
    <property type="evidence" value="ECO:0007669"/>
    <property type="project" value="UniProtKB-UniRule"/>
</dbReference>
<dbReference type="Gene3D" id="3.90.1510.10">
    <property type="entry name" value="Glycerate kinase, domain 2"/>
    <property type="match status" value="1"/>
</dbReference>
<protein>
    <submittedName>
        <fullName evidence="5">Glycerate kinase</fullName>
    </submittedName>
</protein>
<keyword evidence="3 4" id="KW-0418">Kinase</keyword>
<evidence type="ECO:0000256" key="1">
    <source>
        <dbReference type="ARBA" id="ARBA00006284"/>
    </source>
</evidence>
<evidence type="ECO:0000313" key="6">
    <source>
        <dbReference type="Proteomes" id="UP000478148"/>
    </source>
</evidence>
<dbReference type="NCBIfam" id="TIGR00045">
    <property type="entry name" value="glycerate kinase"/>
    <property type="match status" value="1"/>
</dbReference>
<gene>
    <name evidence="5" type="ORF">ENC19_12640</name>
</gene>
<dbReference type="PIRSF" id="PIRSF006078">
    <property type="entry name" value="GlxK"/>
    <property type="match status" value="1"/>
</dbReference>
<proteinExistence type="inferred from homology"/>
<keyword evidence="2 4" id="KW-0808">Transferase</keyword>
<dbReference type="GO" id="GO:0008887">
    <property type="term" value="F:glycerate kinase activity"/>
    <property type="evidence" value="ECO:0007669"/>
    <property type="project" value="UniProtKB-UniRule"/>
</dbReference>
<accession>A0A6M1L4T5</accession>
<keyword evidence="6" id="KW-1185">Reference proteome</keyword>
<dbReference type="Proteomes" id="UP000478148">
    <property type="component" value="Unassembled WGS sequence"/>
</dbReference>
<dbReference type="InterPro" id="IPR018193">
    <property type="entry name" value="Glyc_kinase_flavodox-like_fold"/>
</dbReference>
<comment type="similarity">
    <text evidence="1 4">Belongs to the glycerate kinase type-1 family.</text>
</comment>
<evidence type="ECO:0000313" key="5">
    <source>
        <dbReference type="EMBL" id="NGM13450.1"/>
    </source>
</evidence>
<dbReference type="PANTHER" id="PTHR21599">
    <property type="entry name" value="GLYCERATE KINASE"/>
    <property type="match status" value="1"/>
</dbReference>
<evidence type="ECO:0000256" key="3">
    <source>
        <dbReference type="ARBA" id="ARBA00022777"/>
    </source>
</evidence>
<evidence type="ECO:0000256" key="4">
    <source>
        <dbReference type="PIRNR" id="PIRNR006078"/>
    </source>
</evidence>
<organism evidence="5 6">
    <name type="scientific">Verrucosispora sioxanthis</name>
    <dbReference type="NCBI Taxonomy" id="2499994"/>
    <lineage>
        <taxon>Bacteria</taxon>
        <taxon>Bacillati</taxon>
        <taxon>Actinomycetota</taxon>
        <taxon>Actinomycetes</taxon>
        <taxon>Micromonosporales</taxon>
        <taxon>Micromonosporaceae</taxon>
        <taxon>Micromonospora</taxon>
    </lineage>
</organism>
<dbReference type="Pfam" id="PF02595">
    <property type="entry name" value="Gly_kinase"/>
    <property type="match status" value="1"/>
</dbReference>
<dbReference type="EMBL" id="SAIY01000003">
    <property type="protein sequence ID" value="NGM13450.1"/>
    <property type="molecule type" value="Genomic_DNA"/>
</dbReference>
<evidence type="ECO:0000256" key="2">
    <source>
        <dbReference type="ARBA" id="ARBA00022679"/>
    </source>
</evidence>
<reference evidence="5 6" key="1">
    <citation type="submission" date="2020-02" db="EMBL/GenBank/DDBJ databases">
        <title>Draft Genome Sequence of Verrucosispora sp. Strain CWR15, Isolated from Gulf of Mexico Sponge.</title>
        <authorList>
            <person name="Kennedy S.J."/>
            <person name="Cella E."/>
            <person name="Azarian T."/>
            <person name="Baker B.J."/>
            <person name="Shaw L.N."/>
        </authorList>
    </citation>
    <scope>NUCLEOTIDE SEQUENCE [LARGE SCALE GENOMIC DNA]</scope>
    <source>
        <strain evidence="5 6">CWR15</strain>
    </source>
</reference>
<dbReference type="InterPro" id="IPR018197">
    <property type="entry name" value="Glycerate_kinase_RE-like"/>
</dbReference>
<dbReference type="AlphaFoldDB" id="A0A6M1L4T5"/>
<sequence>MGVVDPACWTPYRGQPKVDGATDPAAHRAAATPGGTVPTSRTTCLVAPDKFKGSLDATGVAQALRAGLQDVRPELDVGCRPMADGGDGTLAVLTAAGFERIPVTVDGPTGCTVQTSYAARDTTAVVELANTCGLSRLPDNVPAPLDASSYGLGQVVAAAVRNGCRELVIGLGGSASTDGGAGLLQALGARLLDGDQREVRRGGRWLADVSSVDLDPARELLQGVSVTVAADVDNPLLGARGAAATYGPQKGADPAQVHHLEHALTRWATVVEQSTGTRLASSPSAGAAGGVGFAALALGASVRSGIELLLELTDFAPALATARLVITGEGQLDRQSLAGKAPVGVAAAARSAGVPVVAVAGQSTLDAAELAAAGFAGVYLLTSVEPDVHRCQSNAAELLTEIGRRIARDHLTG</sequence>